<evidence type="ECO:0000313" key="8">
    <source>
        <dbReference type="Proteomes" id="UP001164693"/>
    </source>
</evidence>
<organism evidence="7 8">
    <name type="scientific">Jatrophihabitans cynanchi</name>
    <dbReference type="NCBI Taxonomy" id="2944128"/>
    <lineage>
        <taxon>Bacteria</taxon>
        <taxon>Bacillati</taxon>
        <taxon>Actinomycetota</taxon>
        <taxon>Actinomycetes</taxon>
        <taxon>Jatrophihabitantales</taxon>
        <taxon>Jatrophihabitantaceae</taxon>
        <taxon>Jatrophihabitans</taxon>
    </lineage>
</organism>
<dbReference type="SUPFAM" id="SSF56176">
    <property type="entry name" value="FAD-binding/transporter-associated domain-like"/>
    <property type="match status" value="1"/>
</dbReference>
<dbReference type="InterPro" id="IPR012951">
    <property type="entry name" value="BBE"/>
</dbReference>
<proteinExistence type="inferred from homology"/>
<comment type="cofactor">
    <cofactor evidence="1">
        <name>FAD</name>
        <dbReference type="ChEBI" id="CHEBI:57692"/>
    </cofactor>
</comment>
<evidence type="ECO:0000313" key="7">
    <source>
        <dbReference type="EMBL" id="WAX57797.1"/>
    </source>
</evidence>
<evidence type="ECO:0000259" key="6">
    <source>
        <dbReference type="PROSITE" id="PS51387"/>
    </source>
</evidence>
<dbReference type="Pfam" id="PF01565">
    <property type="entry name" value="FAD_binding_4"/>
    <property type="match status" value="1"/>
</dbReference>
<evidence type="ECO:0000256" key="3">
    <source>
        <dbReference type="ARBA" id="ARBA00022630"/>
    </source>
</evidence>
<keyword evidence="5" id="KW-0560">Oxidoreductase</keyword>
<sequence length="458" mass="48230">MTYVDTLADLPMALRGRMLLPGDDGYPDAVAGFNLAVTHRAPVVVAARCAEDVAAAVRYASGAGLPVAVQATGHGAHQSFERCMLINTSGMDTFAIDPGARTATVGAGVKWRAVLDAAAEHGLAGLCGSTSDVGVVGFTVGGGLPVLGRAFGFAAERVRSLQVVTADGVIRYVDAEHEPELFWALRGGGGNAGIVTSMTFELLPLARVYGGGIFFRGEDAATVMAAYAEWVRTVPDELCSSLAFLRLPPFPEIPAPLRGQFTMHLRICYPGDPAEGERLVEPMRSCAPAVIEMLHELPYQELDLIHQDPDHPVPFTETGGLLAELDRATIDTLVAQAGPQSQCPLLLVEVRHLGAALARQPKLEDAVGAREAAFSLTAVGMLAGPAAGAVQPALAGLSAALAPHTTGRTFVNLHGHPGDEPDRARAWAPEQYARLRRVKGRYDPGNTFRFGHAISPAS</sequence>
<dbReference type="InterPro" id="IPR006094">
    <property type="entry name" value="Oxid_FAD_bind_N"/>
</dbReference>
<dbReference type="RefSeq" id="WP_269444344.1">
    <property type="nucleotide sequence ID" value="NZ_CP097463.1"/>
</dbReference>
<dbReference type="Gene3D" id="3.30.465.10">
    <property type="match status" value="1"/>
</dbReference>
<keyword evidence="3" id="KW-0285">Flavoprotein</keyword>
<evidence type="ECO:0000256" key="1">
    <source>
        <dbReference type="ARBA" id="ARBA00001974"/>
    </source>
</evidence>
<keyword evidence="8" id="KW-1185">Reference proteome</keyword>
<dbReference type="InterPro" id="IPR050416">
    <property type="entry name" value="FAD-linked_Oxidoreductase"/>
</dbReference>
<dbReference type="PANTHER" id="PTHR42973">
    <property type="entry name" value="BINDING OXIDOREDUCTASE, PUTATIVE (AFU_ORTHOLOGUE AFUA_1G17690)-RELATED"/>
    <property type="match status" value="1"/>
</dbReference>
<dbReference type="InterPro" id="IPR016167">
    <property type="entry name" value="FAD-bd_PCMH_sub1"/>
</dbReference>
<accession>A0ABY7K2L7</accession>
<comment type="similarity">
    <text evidence="2">Belongs to the oxygen-dependent FAD-linked oxidoreductase family.</text>
</comment>
<feature type="domain" description="FAD-binding PCMH-type" evidence="6">
    <location>
        <begin position="37"/>
        <end position="205"/>
    </location>
</feature>
<evidence type="ECO:0000256" key="2">
    <source>
        <dbReference type="ARBA" id="ARBA00005466"/>
    </source>
</evidence>
<dbReference type="EMBL" id="CP097463">
    <property type="protein sequence ID" value="WAX57797.1"/>
    <property type="molecule type" value="Genomic_DNA"/>
</dbReference>
<keyword evidence="4" id="KW-0274">FAD</keyword>
<reference evidence="7" key="1">
    <citation type="submission" date="2022-05" db="EMBL/GenBank/DDBJ databases">
        <title>Jatrophihabitans sp. SB3-54 whole genome sequence.</title>
        <authorList>
            <person name="Suh M.K."/>
            <person name="Eom M.K."/>
            <person name="Kim J.S."/>
            <person name="Kim H.S."/>
            <person name="Do H.E."/>
            <person name="Shin Y.K."/>
            <person name="Lee J.-S."/>
        </authorList>
    </citation>
    <scope>NUCLEOTIDE SEQUENCE</scope>
    <source>
        <strain evidence="7">SB3-54</strain>
    </source>
</reference>
<gene>
    <name evidence="7" type="ORF">M6B22_03280</name>
</gene>
<dbReference type="InterPro" id="IPR016166">
    <property type="entry name" value="FAD-bd_PCMH"/>
</dbReference>
<dbReference type="PROSITE" id="PS51387">
    <property type="entry name" value="FAD_PCMH"/>
    <property type="match status" value="1"/>
</dbReference>
<evidence type="ECO:0000256" key="4">
    <source>
        <dbReference type="ARBA" id="ARBA00022827"/>
    </source>
</evidence>
<protein>
    <submittedName>
        <fullName evidence="7">FAD-binding oxidoreductase</fullName>
    </submittedName>
</protein>
<dbReference type="Pfam" id="PF08031">
    <property type="entry name" value="BBE"/>
    <property type="match status" value="1"/>
</dbReference>
<dbReference type="Gene3D" id="3.40.462.20">
    <property type="match status" value="1"/>
</dbReference>
<dbReference type="InterPro" id="IPR036318">
    <property type="entry name" value="FAD-bd_PCMH-like_sf"/>
</dbReference>
<dbReference type="Proteomes" id="UP001164693">
    <property type="component" value="Chromosome"/>
</dbReference>
<dbReference type="InterPro" id="IPR016169">
    <property type="entry name" value="FAD-bd_PCMH_sub2"/>
</dbReference>
<dbReference type="Gene3D" id="3.30.43.10">
    <property type="entry name" value="Uridine Diphospho-n-acetylenolpyruvylglucosamine Reductase, domain 2"/>
    <property type="match status" value="1"/>
</dbReference>
<dbReference type="PANTHER" id="PTHR42973:SF39">
    <property type="entry name" value="FAD-BINDING PCMH-TYPE DOMAIN-CONTAINING PROTEIN"/>
    <property type="match status" value="1"/>
</dbReference>
<evidence type="ECO:0000256" key="5">
    <source>
        <dbReference type="ARBA" id="ARBA00023002"/>
    </source>
</evidence>
<name>A0ABY7K2L7_9ACTN</name>